<reference evidence="1 2" key="1">
    <citation type="journal article" date="2022" name="Allergy">
        <title>Genome assembly and annotation of Periplaneta americana reveal a comprehensive cockroach allergen profile.</title>
        <authorList>
            <person name="Wang L."/>
            <person name="Xiong Q."/>
            <person name="Saelim N."/>
            <person name="Wang L."/>
            <person name="Nong W."/>
            <person name="Wan A.T."/>
            <person name="Shi M."/>
            <person name="Liu X."/>
            <person name="Cao Q."/>
            <person name="Hui J.H.L."/>
            <person name="Sookrung N."/>
            <person name="Leung T.F."/>
            <person name="Tungtrongchitr A."/>
            <person name="Tsui S.K.W."/>
        </authorList>
    </citation>
    <scope>NUCLEOTIDE SEQUENCE [LARGE SCALE GENOMIC DNA]</scope>
    <source>
        <strain evidence="1">PWHHKU_190912</strain>
    </source>
</reference>
<accession>A0ABQ8S3L9</accession>
<gene>
    <name evidence="1" type="ORF">ANN_24557</name>
</gene>
<name>A0ABQ8S3L9_PERAM</name>
<keyword evidence="2" id="KW-1185">Reference proteome</keyword>
<comment type="caution">
    <text evidence="1">The sequence shown here is derived from an EMBL/GenBank/DDBJ whole genome shotgun (WGS) entry which is preliminary data.</text>
</comment>
<evidence type="ECO:0000313" key="1">
    <source>
        <dbReference type="EMBL" id="KAJ4428515.1"/>
    </source>
</evidence>
<proteinExistence type="predicted"/>
<sequence length="126" mass="13761">MRFLPLEIHKDRIYVPPLPADLADLGQRIEAVVATTTPDTLIKSMYGTQQQVTDELKGCTQDIEEEFVHSLARSLRVCCHGSVVNLLILLGAGQSVSDMFDNVTELAANLDEGGKGRQAVIGYFQG</sequence>
<dbReference type="EMBL" id="JAJSOF020000037">
    <property type="protein sequence ID" value="KAJ4428515.1"/>
    <property type="molecule type" value="Genomic_DNA"/>
</dbReference>
<organism evidence="1 2">
    <name type="scientific">Periplaneta americana</name>
    <name type="common">American cockroach</name>
    <name type="synonym">Blatta americana</name>
    <dbReference type="NCBI Taxonomy" id="6978"/>
    <lineage>
        <taxon>Eukaryota</taxon>
        <taxon>Metazoa</taxon>
        <taxon>Ecdysozoa</taxon>
        <taxon>Arthropoda</taxon>
        <taxon>Hexapoda</taxon>
        <taxon>Insecta</taxon>
        <taxon>Pterygota</taxon>
        <taxon>Neoptera</taxon>
        <taxon>Polyneoptera</taxon>
        <taxon>Dictyoptera</taxon>
        <taxon>Blattodea</taxon>
        <taxon>Blattoidea</taxon>
        <taxon>Blattidae</taxon>
        <taxon>Blattinae</taxon>
        <taxon>Periplaneta</taxon>
    </lineage>
</organism>
<dbReference type="Proteomes" id="UP001148838">
    <property type="component" value="Unassembled WGS sequence"/>
</dbReference>
<evidence type="ECO:0000313" key="2">
    <source>
        <dbReference type="Proteomes" id="UP001148838"/>
    </source>
</evidence>
<protein>
    <submittedName>
        <fullName evidence="1">Uncharacterized protein</fullName>
    </submittedName>
</protein>